<keyword evidence="4" id="KW-0479">Metal-binding</keyword>
<dbReference type="InterPro" id="IPR006330">
    <property type="entry name" value="Ado/ade_deaminase"/>
</dbReference>
<evidence type="ECO:0000256" key="3">
    <source>
        <dbReference type="ARBA" id="ARBA00012784"/>
    </source>
</evidence>
<sequence>MSLPDARPPLDDDALLRQARRLPKVLLHEHLDGGLRVATLLDLLHQRGIAAPAEDVDTLAAWFDARAHAGSLVEYLRGFALTVAAMATPEGLARVAFEAAEDARAEGCVLAEFRIAPLLFEPHGVSGDAAVEAMLDGLSRSPLPSGLIVCAMRHESDEQIARAAELALRFHHRPGRPGAARVIGFDLAGPEAGWPASRHAALLARVRGAGLGLTLHAGEADAGARVLEAARLGASRIGHGVRLADLLDDPGAGQVLAEVKSHGIHLEICPTSNVHTGAAASLALHPIHRLWQAGVSLSFHTDNKLMSRIDHAGEAANLVRAGLGWGDLVHMGRDAAVASFLPEAARAEALRQLDAWAELERLAPARPTPAA</sequence>
<evidence type="ECO:0000256" key="1">
    <source>
        <dbReference type="ARBA" id="ARBA00001947"/>
    </source>
</evidence>
<dbReference type="GO" id="GO:0016787">
    <property type="term" value="F:hydrolase activity"/>
    <property type="evidence" value="ECO:0007669"/>
    <property type="project" value="UniProtKB-KW"/>
</dbReference>
<reference evidence="8 9" key="1">
    <citation type="submission" date="2024-04" db="EMBL/GenBank/DDBJ databases">
        <title>Novel species of the genus Ideonella isolated from streams.</title>
        <authorList>
            <person name="Lu H."/>
        </authorList>
    </citation>
    <scope>NUCLEOTIDE SEQUENCE [LARGE SCALE GENOMIC DNA]</scope>
    <source>
        <strain evidence="8 9">DXS22W</strain>
    </source>
</reference>
<gene>
    <name evidence="8" type="ORF">AACH10_15455</name>
</gene>
<keyword evidence="6" id="KW-0862">Zinc</keyword>
<organism evidence="8 9">
    <name type="scientific">Pseudaquabacterium inlustre</name>
    <dbReference type="NCBI Taxonomy" id="2984192"/>
    <lineage>
        <taxon>Bacteria</taxon>
        <taxon>Pseudomonadati</taxon>
        <taxon>Pseudomonadota</taxon>
        <taxon>Betaproteobacteria</taxon>
        <taxon>Burkholderiales</taxon>
        <taxon>Sphaerotilaceae</taxon>
        <taxon>Pseudaquabacterium</taxon>
    </lineage>
</organism>
<proteinExistence type="inferred from homology"/>
<dbReference type="EMBL" id="JBBUTH010000008">
    <property type="protein sequence ID" value="MEK8051646.1"/>
    <property type="molecule type" value="Genomic_DNA"/>
</dbReference>
<dbReference type="PANTHER" id="PTHR11409:SF43">
    <property type="entry name" value="ADENOSINE DEAMINASE"/>
    <property type="match status" value="1"/>
</dbReference>
<dbReference type="InterPro" id="IPR032466">
    <property type="entry name" value="Metal_Hydrolase"/>
</dbReference>
<feature type="domain" description="Adenosine deaminase" evidence="7">
    <location>
        <begin position="23"/>
        <end position="355"/>
    </location>
</feature>
<dbReference type="PANTHER" id="PTHR11409">
    <property type="entry name" value="ADENOSINE DEAMINASE"/>
    <property type="match status" value="1"/>
</dbReference>
<dbReference type="EC" id="3.5.4.4" evidence="3"/>
<keyword evidence="5 8" id="KW-0378">Hydrolase</keyword>
<accession>A0ABU9CL48</accession>
<comment type="cofactor">
    <cofactor evidence="1">
        <name>Zn(2+)</name>
        <dbReference type="ChEBI" id="CHEBI:29105"/>
    </cofactor>
</comment>
<evidence type="ECO:0000256" key="6">
    <source>
        <dbReference type="ARBA" id="ARBA00022833"/>
    </source>
</evidence>
<keyword evidence="9" id="KW-1185">Reference proteome</keyword>
<dbReference type="Gene3D" id="3.20.20.140">
    <property type="entry name" value="Metal-dependent hydrolases"/>
    <property type="match status" value="1"/>
</dbReference>
<dbReference type="Pfam" id="PF00962">
    <property type="entry name" value="A_deaminase"/>
    <property type="match status" value="1"/>
</dbReference>
<comment type="caution">
    <text evidence="8">The sequence shown here is derived from an EMBL/GenBank/DDBJ whole genome shotgun (WGS) entry which is preliminary data.</text>
</comment>
<comment type="similarity">
    <text evidence="2">Belongs to the metallo-dependent hydrolases superfamily. Adenosine and AMP deaminases family.</text>
</comment>
<evidence type="ECO:0000313" key="9">
    <source>
        <dbReference type="Proteomes" id="UP001365405"/>
    </source>
</evidence>
<evidence type="ECO:0000313" key="8">
    <source>
        <dbReference type="EMBL" id="MEK8051646.1"/>
    </source>
</evidence>
<evidence type="ECO:0000259" key="7">
    <source>
        <dbReference type="Pfam" id="PF00962"/>
    </source>
</evidence>
<protein>
    <recommendedName>
        <fullName evidence="3">adenosine deaminase</fullName>
        <ecNumber evidence="3">3.5.4.4</ecNumber>
    </recommendedName>
</protein>
<name>A0ABU9CL48_9BURK</name>
<dbReference type="Proteomes" id="UP001365405">
    <property type="component" value="Unassembled WGS sequence"/>
</dbReference>
<evidence type="ECO:0000256" key="4">
    <source>
        <dbReference type="ARBA" id="ARBA00022723"/>
    </source>
</evidence>
<dbReference type="InterPro" id="IPR001365">
    <property type="entry name" value="A_deaminase_dom"/>
</dbReference>
<dbReference type="RefSeq" id="WP_341411347.1">
    <property type="nucleotide sequence ID" value="NZ_JBBUTH010000008.1"/>
</dbReference>
<evidence type="ECO:0000256" key="2">
    <source>
        <dbReference type="ARBA" id="ARBA00006676"/>
    </source>
</evidence>
<evidence type="ECO:0000256" key="5">
    <source>
        <dbReference type="ARBA" id="ARBA00022801"/>
    </source>
</evidence>
<dbReference type="SUPFAM" id="SSF51556">
    <property type="entry name" value="Metallo-dependent hydrolases"/>
    <property type="match status" value="1"/>
</dbReference>